<sequence length="269" mass="30458">MHQHPLAFLGCFVVIIPVIYFLIEIIIVLTRPAAKAPLNVTDIDPWLLAWIDGEGTRVIQLAMFSLLNKKYLWSPETALILANARYASCEMNVIERILFDHFEVRKPCHEDLPCSLSIARINIWQEHMHNAGMALSPLRRWCNGLMIGMPSIALGTILVCKIFIYLDLIAYSLFSCLLMPIGCVLWLGLWIDVIRKTLRLDFNGISHNDAHACINALRRALALNTDETDDATAMLYVAVNGVDSLPEHYREYKELIGPISDITSLRIED</sequence>
<organism evidence="2 3">
    <name type="scientific">Klebsiella oxytoca</name>
    <dbReference type="NCBI Taxonomy" id="571"/>
    <lineage>
        <taxon>Bacteria</taxon>
        <taxon>Pseudomonadati</taxon>
        <taxon>Pseudomonadota</taxon>
        <taxon>Gammaproteobacteria</taxon>
        <taxon>Enterobacterales</taxon>
        <taxon>Enterobacteriaceae</taxon>
        <taxon>Klebsiella/Raoultella group</taxon>
        <taxon>Klebsiella</taxon>
    </lineage>
</organism>
<dbReference type="RefSeq" id="WP_258365080.1">
    <property type="nucleotide sequence ID" value="NZ_QJJG01000008.1"/>
</dbReference>
<keyword evidence="1" id="KW-0472">Membrane</keyword>
<proteinExistence type="predicted"/>
<feature type="transmembrane region" description="Helical" evidence="1">
    <location>
        <begin position="141"/>
        <end position="164"/>
    </location>
</feature>
<comment type="caution">
    <text evidence="2">The sequence shown here is derived from an EMBL/GenBank/DDBJ whole genome shotgun (WGS) entry which is preliminary data.</text>
</comment>
<evidence type="ECO:0000313" key="3">
    <source>
        <dbReference type="Proteomes" id="UP000247485"/>
    </source>
</evidence>
<feature type="transmembrane region" description="Helical" evidence="1">
    <location>
        <begin position="170"/>
        <end position="191"/>
    </location>
</feature>
<reference evidence="2 3" key="1">
    <citation type="submission" date="2018-05" db="EMBL/GenBank/DDBJ databases">
        <title>Freshwater and sediment microbial communities from various areas in North America, analyzing microbe dynamics in response to fracking.</title>
        <authorList>
            <person name="Lamendella R."/>
        </authorList>
    </citation>
    <scope>NUCLEOTIDE SEQUENCE [LARGE SCALE GENOMIC DNA]</scope>
    <source>
        <strain evidence="2 3">67</strain>
    </source>
</reference>
<evidence type="ECO:0000313" key="2">
    <source>
        <dbReference type="EMBL" id="PXW44806.1"/>
    </source>
</evidence>
<evidence type="ECO:0000256" key="1">
    <source>
        <dbReference type="SAM" id="Phobius"/>
    </source>
</evidence>
<dbReference type="EMBL" id="QJJG01000008">
    <property type="protein sequence ID" value="PXW44806.1"/>
    <property type="molecule type" value="Genomic_DNA"/>
</dbReference>
<dbReference type="AlphaFoldDB" id="A0A318FN26"/>
<keyword evidence="1" id="KW-0812">Transmembrane</keyword>
<name>A0A318FN26_KLEOX</name>
<keyword evidence="1" id="KW-1133">Transmembrane helix</keyword>
<feature type="transmembrane region" description="Helical" evidence="1">
    <location>
        <begin position="6"/>
        <end position="29"/>
    </location>
</feature>
<protein>
    <recommendedName>
        <fullName evidence="4">TIGR04222 domain-containing membrane protein</fullName>
    </recommendedName>
</protein>
<gene>
    <name evidence="2" type="ORF">DET57_10865</name>
</gene>
<evidence type="ECO:0008006" key="4">
    <source>
        <dbReference type="Google" id="ProtNLM"/>
    </source>
</evidence>
<accession>A0A318FN26</accession>
<dbReference type="Proteomes" id="UP000247485">
    <property type="component" value="Unassembled WGS sequence"/>
</dbReference>